<dbReference type="RefSeq" id="WP_013777082.1">
    <property type="nucleotide sequence ID" value="NC_015518.1"/>
</dbReference>
<evidence type="ECO:0000313" key="2">
    <source>
        <dbReference type="Proteomes" id="UP000245638"/>
    </source>
</evidence>
<protein>
    <submittedName>
        <fullName evidence="1">Uncharacterized protein</fullName>
    </submittedName>
</protein>
<accession>A0A2T9X8M1</accession>
<evidence type="ECO:0000313" key="1">
    <source>
        <dbReference type="EMBL" id="PVU76430.1"/>
    </source>
</evidence>
<dbReference type="Proteomes" id="UP000245638">
    <property type="component" value="Unassembled WGS sequence"/>
</dbReference>
<sequence length="152" mass="18021">MENFRELIIDAVLSKRIKNFKDIESEGTRKRNICSYFNGKICRIKFEESVVSSWLSQEGITPHPVLCYICPYFSLKEEEESIKSSLFDIYAYYAKLKESVEKELQFIESRVNNFVYSSVSLKRRREELIYLLDDINEKIKITTELIKLSEYS</sequence>
<reference evidence="1 2" key="1">
    <citation type="journal article" date="2015" name="Appl. Environ. Microbiol.">
        <title>Nanoarchaeota, Their Sulfolobales Host, and Nanoarchaeota Virus Distribution across Yellowstone National Park Hot Springs.</title>
        <authorList>
            <person name="Munson-McGee J.H."/>
            <person name="Field E.K."/>
            <person name="Bateson M."/>
            <person name="Rooney C."/>
            <person name="Stepanauskas R."/>
            <person name="Young M.J."/>
        </authorList>
    </citation>
    <scope>NUCLEOTIDE SEQUENCE [LARGE SCALE GENOMIC DNA]</scope>
    <source>
        <strain evidence="1">SCGC AC-742_N10</strain>
    </source>
</reference>
<proteinExistence type="predicted"/>
<organism evidence="1 2">
    <name type="scientific">Acidianus hospitalis</name>
    <dbReference type="NCBI Taxonomy" id="563177"/>
    <lineage>
        <taxon>Archaea</taxon>
        <taxon>Thermoproteota</taxon>
        <taxon>Thermoprotei</taxon>
        <taxon>Sulfolobales</taxon>
        <taxon>Sulfolobaceae</taxon>
        <taxon>Acidianus</taxon>
    </lineage>
</organism>
<dbReference type="OMA" id="CYICPYF"/>
<dbReference type="EMBL" id="QEFD01000099">
    <property type="protein sequence ID" value="PVU76430.1"/>
    <property type="molecule type" value="Genomic_DNA"/>
</dbReference>
<name>A0A2T9X8M1_9CREN</name>
<gene>
    <name evidence="1" type="ORF">DDW13_03085</name>
</gene>
<dbReference type="AlphaFoldDB" id="A0A2T9X8M1"/>
<comment type="caution">
    <text evidence="1">The sequence shown here is derived from an EMBL/GenBank/DDBJ whole genome shotgun (WGS) entry which is preliminary data.</text>
</comment>